<dbReference type="InterPro" id="IPR016162">
    <property type="entry name" value="Ald_DH_N"/>
</dbReference>
<dbReference type="InterPro" id="IPR016163">
    <property type="entry name" value="Ald_DH_C"/>
</dbReference>
<dbReference type="KEGG" id="hhl:Halha_2502"/>
<dbReference type="Pfam" id="PF00171">
    <property type="entry name" value="Aldedh"/>
    <property type="match status" value="1"/>
</dbReference>
<dbReference type="GO" id="GO:0004491">
    <property type="term" value="F:methylmalonate-semialdehyde dehydrogenase (acylating, NAD) activity"/>
    <property type="evidence" value="ECO:0007669"/>
    <property type="project" value="UniProtKB-EC"/>
</dbReference>
<dbReference type="NCBIfam" id="TIGR01722">
    <property type="entry name" value="MMSDH"/>
    <property type="match status" value="1"/>
</dbReference>
<dbReference type="EMBL" id="CP003359">
    <property type="protein sequence ID" value="AGB42376.1"/>
    <property type="molecule type" value="Genomic_DNA"/>
</dbReference>
<dbReference type="RefSeq" id="WP_015328090.1">
    <property type="nucleotide sequence ID" value="NC_019978.1"/>
</dbReference>
<keyword evidence="2" id="KW-0560">Oxidoreductase</keyword>
<dbReference type="PANTHER" id="PTHR43866">
    <property type="entry name" value="MALONATE-SEMIALDEHYDE DEHYDROGENASE"/>
    <property type="match status" value="1"/>
</dbReference>
<dbReference type="PATRIC" id="fig|748449.3.peg.2424"/>
<dbReference type="GO" id="GO:0006574">
    <property type="term" value="P:L-valine catabolic process"/>
    <property type="evidence" value="ECO:0007669"/>
    <property type="project" value="TreeGrafter"/>
</dbReference>
<dbReference type="Gene3D" id="3.40.605.10">
    <property type="entry name" value="Aldehyde Dehydrogenase, Chain A, domain 1"/>
    <property type="match status" value="1"/>
</dbReference>
<evidence type="ECO:0000259" key="4">
    <source>
        <dbReference type="Pfam" id="PF00171"/>
    </source>
</evidence>
<evidence type="ECO:0000313" key="5">
    <source>
        <dbReference type="EMBL" id="AGB42376.1"/>
    </source>
</evidence>
<accession>L0KBK2</accession>
<gene>
    <name evidence="5" type="ordered locus">Halha_2502</name>
</gene>
<dbReference type="InterPro" id="IPR010061">
    <property type="entry name" value="MeMal-semiAld_DH"/>
</dbReference>
<dbReference type="EC" id="1.2.1.27" evidence="1"/>
<keyword evidence="6" id="KW-1185">Reference proteome</keyword>
<organism evidence="5 6">
    <name type="scientific">Halobacteroides halobius (strain ATCC 35273 / DSM 5150 / MD-1)</name>
    <dbReference type="NCBI Taxonomy" id="748449"/>
    <lineage>
        <taxon>Bacteria</taxon>
        <taxon>Bacillati</taxon>
        <taxon>Bacillota</taxon>
        <taxon>Clostridia</taxon>
        <taxon>Halanaerobiales</taxon>
        <taxon>Halobacteroidaceae</taxon>
        <taxon>Halobacteroides</taxon>
    </lineage>
</organism>
<reference evidence="6" key="1">
    <citation type="submission" date="2012-02" db="EMBL/GenBank/DDBJ databases">
        <title>The complete genome of Halobacteroides halobius DSM 5150.</title>
        <authorList>
            <person name="Lucas S."/>
            <person name="Copeland A."/>
            <person name="Lapidus A."/>
            <person name="Glavina del Rio T."/>
            <person name="Dalin E."/>
            <person name="Tice H."/>
            <person name="Bruce D."/>
            <person name="Goodwin L."/>
            <person name="Pitluck S."/>
            <person name="Peters L."/>
            <person name="Mikhailova N."/>
            <person name="Gu W."/>
            <person name="Kyrpides N."/>
            <person name="Mavromatis K."/>
            <person name="Ivanova N."/>
            <person name="Brettin T."/>
            <person name="Detter J.C."/>
            <person name="Han C."/>
            <person name="Larimer F."/>
            <person name="Land M."/>
            <person name="Hauser L."/>
            <person name="Markowitz V."/>
            <person name="Cheng J.-F."/>
            <person name="Hugenholtz P."/>
            <person name="Woyke T."/>
            <person name="Wu D."/>
            <person name="Tindall B."/>
            <person name="Pomrenke H."/>
            <person name="Brambilla E."/>
            <person name="Klenk H.-P."/>
            <person name="Eisen J.A."/>
        </authorList>
    </citation>
    <scope>NUCLEOTIDE SEQUENCE [LARGE SCALE GENOMIC DNA]</scope>
    <source>
        <strain evidence="6">ATCC 35273 / DSM 5150 / MD-1</strain>
    </source>
</reference>
<dbReference type="STRING" id="748449.Halha_2502"/>
<evidence type="ECO:0000313" key="6">
    <source>
        <dbReference type="Proteomes" id="UP000010880"/>
    </source>
</evidence>
<keyword evidence="3" id="KW-0520">NAD</keyword>
<dbReference type="FunFam" id="3.40.309.10:FF:000002">
    <property type="entry name" value="Methylmalonate-semialdehyde dehydrogenase (Acylating)"/>
    <property type="match status" value="1"/>
</dbReference>
<dbReference type="SUPFAM" id="SSF53720">
    <property type="entry name" value="ALDH-like"/>
    <property type="match status" value="1"/>
</dbReference>
<dbReference type="GO" id="GO:0006210">
    <property type="term" value="P:thymine catabolic process"/>
    <property type="evidence" value="ECO:0007669"/>
    <property type="project" value="TreeGrafter"/>
</dbReference>
<dbReference type="HOGENOM" id="CLU_005391_1_10_9"/>
<proteinExistence type="predicted"/>
<feature type="domain" description="Aldehyde dehydrogenase" evidence="4">
    <location>
        <begin position="13"/>
        <end position="479"/>
    </location>
</feature>
<dbReference type="Proteomes" id="UP000010880">
    <property type="component" value="Chromosome"/>
</dbReference>
<dbReference type="AlphaFoldDB" id="L0KBK2"/>
<protein>
    <recommendedName>
        <fullName evidence="1">methylmalonate-semialdehyde dehydrogenase (CoA acylating)</fullName>
        <ecNumber evidence="1">1.2.1.27</ecNumber>
    </recommendedName>
</protein>
<evidence type="ECO:0000256" key="1">
    <source>
        <dbReference type="ARBA" id="ARBA00013048"/>
    </source>
</evidence>
<dbReference type="eggNOG" id="COG1012">
    <property type="taxonomic scope" value="Bacteria"/>
</dbReference>
<name>L0KBK2_HALHC</name>
<dbReference type="FunFam" id="3.40.605.10:FF:000003">
    <property type="entry name" value="Methylmalonate-semialdehyde dehydrogenase [acylating]"/>
    <property type="match status" value="1"/>
</dbReference>
<dbReference type="InterPro" id="IPR016161">
    <property type="entry name" value="Ald_DH/histidinol_DH"/>
</dbReference>
<dbReference type="InterPro" id="IPR015590">
    <property type="entry name" value="Aldehyde_DH_dom"/>
</dbReference>
<evidence type="ECO:0000256" key="3">
    <source>
        <dbReference type="ARBA" id="ARBA00023027"/>
    </source>
</evidence>
<dbReference type="CDD" id="cd07085">
    <property type="entry name" value="ALDH_F6_MMSDH"/>
    <property type="match status" value="1"/>
</dbReference>
<dbReference type="Gene3D" id="3.40.309.10">
    <property type="entry name" value="Aldehyde Dehydrogenase, Chain A, domain 2"/>
    <property type="match status" value="1"/>
</dbReference>
<sequence length="484" mass="53312">MVEELKNHINGEWVSSSTDQYVDVINPATTKMIGKTPMSTTKEVEEAIQTAKESFWEWRSTPPVERARYLFKLQNLIEENYDRLSEAVVEENGKNIKSARAEVQRALENVEVAAGIPSLVQGYNSEDIARGIDEKAIKQPMGVFTCIVPFNFPAMIPFWFVPYAIATGNTYIIKPSEKVPYTAQILMELIEEAGIPEGVVNLVHGGKEVSTTLLESDDIEGVSFVGSTPVAKKVYTKAAMEGKRAQCQGGACNFITVMPDANLEAAKSNIFSSFFACAGQRCLAGQNLVAVGDETYDQLKEMVVEQVPNIKVGYGLDEGVEMGPLITAKAKESILSRIDEAIDQGAKVLVDGRDIEVEGYEDGHFIGPVVLTGDIHDLDIVHEEIFGPVMNLIKVDTFEEARDLINSNNYGNAANIYTQSGKWARKFAYEVEGGNIGINIGVPAPVPHFPFSGMKDSFFGDLHAQGRDVIDFYTEKKIVIERYL</sequence>
<dbReference type="PANTHER" id="PTHR43866:SF4">
    <property type="entry name" value="MALONATE-SEMIALDEHYDE DEHYDROGENASE"/>
    <property type="match status" value="1"/>
</dbReference>
<evidence type="ECO:0000256" key="2">
    <source>
        <dbReference type="ARBA" id="ARBA00023002"/>
    </source>
</evidence>
<dbReference type="OrthoDB" id="9762913at2"/>